<feature type="chain" id="PRO_5025581988" evidence="1">
    <location>
        <begin position="24"/>
        <end position="210"/>
    </location>
</feature>
<reference evidence="2" key="1">
    <citation type="submission" date="2019-12" db="EMBL/GenBank/DDBJ databases">
        <title>An insight into the sialome of adult female Ixodes ricinus ticks feeding for 6 days.</title>
        <authorList>
            <person name="Perner J."/>
            <person name="Ribeiro J.M.C."/>
        </authorList>
    </citation>
    <scope>NUCLEOTIDE SEQUENCE</scope>
    <source>
        <strain evidence="2">Semi-engorged</strain>
        <tissue evidence="2">Salivary glands</tissue>
    </source>
</reference>
<keyword evidence="1" id="KW-0732">Signal</keyword>
<protein>
    <submittedName>
        <fullName evidence="2">Putative secreted protein</fullName>
    </submittedName>
</protein>
<dbReference type="AlphaFoldDB" id="A0A6B0V4L6"/>
<name>A0A6B0V4L6_IXORI</name>
<sequence length="210" mass="22808">MRGLLMRGVVAVLGADVVEVAIAVVVDSPARAADASTAAATATALTPLAVYTCKRDGVAVHVATARDVVRISTAQGLEDGQRGIHPVVQRRQAQRQDECRHADDHECPDAEPVSIERQQNIAADGIDGRLVHGVRRPAIPNVLLHLPPGVIDVDVCKLHKLVLVQLGLVRDVERDLIQCRLDLVDLLFGEHIEWLSIHSEKGFQRGQCIF</sequence>
<accession>A0A6B0V4L6</accession>
<proteinExistence type="predicted"/>
<organism evidence="2">
    <name type="scientific">Ixodes ricinus</name>
    <name type="common">Common tick</name>
    <name type="synonym">Acarus ricinus</name>
    <dbReference type="NCBI Taxonomy" id="34613"/>
    <lineage>
        <taxon>Eukaryota</taxon>
        <taxon>Metazoa</taxon>
        <taxon>Ecdysozoa</taxon>
        <taxon>Arthropoda</taxon>
        <taxon>Chelicerata</taxon>
        <taxon>Arachnida</taxon>
        <taxon>Acari</taxon>
        <taxon>Parasitiformes</taxon>
        <taxon>Ixodida</taxon>
        <taxon>Ixodoidea</taxon>
        <taxon>Ixodidae</taxon>
        <taxon>Ixodinae</taxon>
        <taxon>Ixodes</taxon>
    </lineage>
</organism>
<evidence type="ECO:0000313" key="2">
    <source>
        <dbReference type="EMBL" id="MXU96248.1"/>
    </source>
</evidence>
<feature type="signal peptide" evidence="1">
    <location>
        <begin position="1"/>
        <end position="23"/>
    </location>
</feature>
<dbReference type="EMBL" id="GIFC01014165">
    <property type="protein sequence ID" value="MXU96248.1"/>
    <property type="molecule type" value="Transcribed_RNA"/>
</dbReference>
<evidence type="ECO:0000256" key="1">
    <source>
        <dbReference type="SAM" id="SignalP"/>
    </source>
</evidence>